<evidence type="ECO:0000259" key="11">
    <source>
        <dbReference type="Pfam" id="PF00535"/>
    </source>
</evidence>
<evidence type="ECO:0000256" key="3">
    <source>
        <dbReference type="ARBA" id="ARBA00022676"/>
    </source>
</evidence>
<evidence type="ECO:0000256" key="2">
    <source>
        <dbReference type="ARBA" id="ARBA00022475"/>
    </source>
</evidence>
<dbReference type="SUPFAM" id="SSF53448">
    <property type="entry name" value="Nucleotide-diphospho-sugar transferases"/>
    <property type="match status" value="1"/>
</dbReference>
<evidence type="ECO:0000256" key="1">
    <source>
        <dbReference type="ARBA" id="ARBA00004236"/>
    </source>
</evidence>
<evidence type="ECO:0000256" key="10">
    <source>
        <dbReference type="SAM" id="MobiDB-lite"/>
    </source>
</evidence>
<organism evidence="12 13">
    <name type="scientific">Actinotalea soli</name>
    <dbReference type="NCBI Taxonomy" id="2819234"/>
    <lineage>
        <taxon>Bacteria</taxon>
        <taxon>Bacillati</taxon>
        <taxon>Actinomycetota</taxon>
        <taxon>Actinomycetes</taxon>
        <taxon>Micrococcales</taxon>
        <taxon>Cellulomonadaceae</taxon>
        <taxon>Actinotalea</taxon>
    </lineage>
</organism>
<gene>
    <name evidence="12" type="ORF">J4G33_13730</name>
</gene>
<reference evidence="12" key="1">
    <citation type="submission" date="2021-03" db="EMBL/GenBank/DDBJ databases">
        <title>Actinotalea soli sp. nov., isolated from soil.</title>
        <authorList>
            <person name="Ping W."/>
            <person name="Zhang J."/>
        </authorList>
    </citation>
    <scope>NUCLEOTIDE SEQUENCE</scope>
    <source>
        <strain evidence="12">BY-33</strain>
    </source>
</reference>
<evidence type="ECO:0000256" key="5">
    <source>
        <dbReference type="ARBA" id="ARBA00023136"/>
    </source>
</evidence>
<comment type="pathway">
    <text evidence="7">Carotenoid biosynthesis; staphyloxanthin biosynthesis; staphyloxanthin from farnesyl diphosphate: step 4/5.</text>
</comment>
<proteinExistence type="inferred from homology"/>
<keyword evidence="3" id="KW-0328">Glycosyltransferase</keyword>
<keyword evidence="5" id="KW-0472">Membrane</keyword>
<feature type="region of interest" description="Disordered" evidence="10">
    <location>
        <begin position="73"/>
        <end position="102"/>
    </location>
</feature>
<comment type="subcellular location">
    <subcellularLocation>
        <location evidence="1">Cell membrane</location>
    </subcellularLocation>
</comment>
<evidence type="ECO:0000256" key="4">
    <source>
        <dbReference type="ARBA" id="ARBA00022679"/>
    </source>
</evidence>
<dbReference type="InterPro" id="IPR001173">
    <property type="entry name" value="Glyco_trans_2-like"/>
</dbReference>
<accession>A0A939LS55</accession>
<dbReference type="CDD" id="cd00761">
    <property type="entry name" value="Glyco_tranf_GTA_type"/>
    <property type="match status" value="1"/>
</dbReference>
<dbReference type="Gene3D" id="3.90.550.10">
    <property type="entry name" value="Spore Coat Polysaccharide Biosynthesis Protein SpsA, Chain A"/>
    <property type="match status" value="1"/>
</dbReference>
<dbReference type="InterPro" id="IPR029044">
    <property type="entry name" value="Nucleotide-diphossugar_trans"/>
</dbReference>
<dbReference type="Proteomes" id="UP000664209">
    <property type="component" value="Unassembled WGS sequence"/>
</dbReference>
<feature type="compositionally biased region" description="Basic residues" evidence="10">
    <location>
        <begin position="88"/>
        <end position="98"/>
    </location>
</feature>
<evidence type="ECO:0000256" key="6">
    <source>
        <dbReference type="ARBA" id="ARBA00037281"/>
    </source>
</evidence>
<dbReference type="AlphaFoldDB" id="A0A939LS55"/>
<evidence type="ECO:0000313" key="13">
    <source>
        <dbReference type="Proteomes" id="UP000664209"/>
    </source>
</evidence>
<dbReference type="GO" id="GO:0016757">
    <property type="term" value="F:glycosyltransferase activity"/>
    <property type="evidence" value="ECO:0007669"/>
    <property type="project" value="UniProtKB-KW"/>
</dbReference>
<dbReference type="Pfam" id="PF00535">
    <property type="entry name" value="Glycos_transf_2"/>
    <property type="match status" value="1"/>
</dbReference>
<name>A0A939LS55_9CELL</name>
<keyword evidence="4" id="KW-0808">Transferase</keyword>
<protein>
    <recommendedName>
        <fullName evidence="9">4,4'-diaponeurosporenoate glycosyltransferase</fullName>
    </recommendedName>
</protein>
<feature type="domain" description="Glycosyltransferase 2-like" evidence="11">
    <location>
        <begin position="110"/>
        <end position="232"/>
    </location>
</feature>
<comment type="caution">
    <text evidence="12">The sequence shown here is derived from an EMBL/GenBank/DDBJ whole genome shotgun (WGS) entry which is preliminary data.</text>
</comment>
<dbReference type="EMBL" id="JAGEMK010000008">
    <property type="protein sequence ID" value="MBO1752868.1"/>
    <property type="molecule type" value="Genomic_DNA"/>
</dbReference>
<evidence type="ECO:0000256" key="9">
    <source>
        <dbReference type="ARBA" id="ARBA00040345"/>
    </source>
</evidence>
<dbReference type="PANTHER" id="PTHR43646:SF2">
    <property type="entry name" value="GLYCOSYLTRANSFERASE 2-LIKE DOMAIN-CONTAINING PROTEIN"/>
    <property type="match status" value="1"/>
</dbReference>
<dbReference type="GO" id="GO:0005886">
    <property type="term" value="C:plasma membrane"/>
    <property type="evidence" value="ECO:0007669"/>
    <property type="project" value="UniProtKB-SubCell"/>
</dbReference>
<evidence type="ECO:0000256" key="7">
    <source>
        <dbReference type="ARBA" id="ARBA00037904"/>
    </source>
</evidence>
<keyword evidence="13" id="KW-1185">Reference proteome</keyword>
<dbReference type="PANTHER" id="PTHR43646">
    <property type="entry name" value="GLYCOSYLTRANSFERASE"/>
    <property type="match status" value="1"/>
</dbReference>
<evidence type="ECO:0000256" key="8">
    <source>
        <dbReference type="ARBA" id="ARBA00038120"/>
    </source>
</evidence>
<keyword evidence="2" id="KW-1003">Cell membrane</keyword>
<sequence>MGVRGVHGGLVGGADARTVVVQKNDSLRRGGHVLPLVAGPDSLVREIDSHPQHAEHIRRRPARARDAALALAQDTTSTATCRGEHSSARARRAGARTTRRQDGPVPLTLSVVIPAKDDAPALERCLTLLDAQTLPPLEVVVVDNGSRDSTAEVALAHGARVVPEPARGIPAAAATGYDAARGEVVVRCDADSRPPADWLVRIARAFEDSPELEALTGSGDFYDLPPGRSRLHGRLYLWSYYVTMHAALAHRPLWGSNMAMRRSRWEAVSAEVHRTDPELHDDVDLSFVLGPRLVVRYDPTLRVGVSGRSLQGGELLRRRFRRAFRTLAVNWRDTPPWSRWAQRLGPARAGSPPRA</sequence>
<comment type="function">
    <text evidence="6">Catalyzes the glycosylation of 4,4'-diaponeurosporenoate, i.e. the esterification of glucose at the C1'' position with the carboxyl group of 4,4'-diaponeurosporenic acid, to form glycosyl-4,4'-diaponeurosporenoate. This is a step in the biosynthesis of staphyloxanthin, an orange pigment present in most staphylococci strains.</text>
</comment>
<evidence type="ECO:0000313" key="12">
    <source>
        <dbReference type="EMBL" id="MBO1752868.1"/>
    </source>
</evidence>
<comment type="similarity">
    <text evidence="8">Belongs to the glycosyltransferase 2 family. CrtQ subfamily.</text>
</comment>